<evidence type="ECO:0000313" key="2">
    <source>
        <dbReference type="EMBL" id="WTQ85385.1"/>
    </source>
</evidence>
<sequence length="56" mass="6080">MTEPRRPVMAWWGWVILLIAVAGLLVAAAVAVQAKRRSGTVIAVRQDHGTGREGTR</sequence>
<keyword evidence="3" id="KW-1185">Reference proteome</keyword>
<feature type="transmembrane region" description="Helical" evidence="1">
    <location>
        <begin position="12"/>
        <end position="32"/>
    </location>
</feature>
<accession>A0ABZ1KYZ4</accession>
<evidence type="ECO:0000256" key="1">
    <source>
        <dbReference type="SAM" id="Phobius"/>
    </source>
</evidence>
<keyword evidence="1" id="KW-0812">Transmembrane</keyword>
<reference evidence="2 3" key="1">
    <citation type="submission" date="2022-10" db="EMBL/GenBank/DDBJ databases">
        <title>The complete genomes of actinobacterial strains from the NBC collection.</title>
        <authorList>
            <person name="Joergensen T.S."/>
            <person name="Alvarez Arevalo M."/>
            <person name="Sterndorff E.B."/>
            <person name="Faurdal D."/>
            <person name="Vuksanovic O."/>
            <person name="Mourched A.-S."/>
            <person name="Charusanti P."/>
            <person name="Shaw S."/>
            <person name="Blin K."/>
            <person name="Weber T."/>
        </authorList>
    </citation>
    <scope>NUCLEOTIDE SEQUENCE [LARGE SCALE GENOMIC DNA]</scope>
    <source>
        <strain evidence="2 3">NBC_00156</strain>
    </source>
</reference>
<proteinExistence type="predicted"/>
<dbReference type="RefSeq" id="WP_405453885.1">
    <property type="nucleotide sequence ID" value="NZ_CP108164.1"/>
</dbReference>
<organism evidence="2 3">
    <name type="scientific">Streptomyces achromogenes</name>
    <dbReference type="NCBI Taxonomy" id="67255"/>
    <lineage>
        <taxon>Bacteria</taxon>
        <taxon>Bacillati</taxon>
        <taxon>Actinomycetota</taxon>
        <taxon>Actinomycetes</taxon>
        <taxon>Kitasatosporales</taxon>
        <taxon>Streptomycetaceae</taxon>
        <taxon>Streptomyces</taxon>
    </lineage>
</organism>
<dbReference type="Proteomes" id="UP001622557">
    <property type="component" value="Chromosome"/>
</dbReference>
<name>A0ABZ1KYZ4_STRAH</name>
<protein>
    <submittedName>
        <fullName evidence="2">Uncharacterized protein</fullName>
    </submittedName>
</protein>
<evidence type="ECO:0000313" key="3">
    <source>
        <dbReference type="Proteomes" id="UP001622557"/>
    </source>
</evidence>
<gene>
    <name evidence="2" type="ORF">OG350_36075</name>
</gene>
<dbReference type="GeneID" id="97285976"/>
<keyword evidence="1" id="KW-1133">Transmembrane helix</keyword>
<dbReference type="EMBL" id="CP108164">
    <property type="protein sequence ID" value="WTQ85385.1"/>
    <property type="molecule type" value="Genomic_DNA"/>
</dbReference>
<keyword evidence="1" id="KW-0472">Membrane</keyword>